<dbReference type="AlphaFoldDB" id="A0ABD3GR35"/>
<sequence>MVRRGLRIDARAIVPRPYYQKVDSKHWVYVRVYPERDSDKGFSQEDKIKGAAMYYCTYQDCPMHNSRRASVDLHLLMDHEIDVDDERVRQGGIPKWKAKEVPTLELHRRDMLKKECNGLPSESGSDNRVGRGQNQNVTSENIEAENDGILPGSDDDSLEVRGGNDDDRSVDDEERMDRIAMEEPDIDVMAVFRRPLLRVIVLSPVSGVRHAGRGPIHDSDVESGEASGVEESHSPVRKLRLEDGESSQANRLELPARHRNPSNRFTPR</sequence>
<proteinExistence type="predicted"/>
<feature type="region of interest" description="Disordered" evidence="1">
    <location>
        <begin position="208"/>
        <end position="268"/>
    </location>
</feature>
<name>A0ABD3GR35_9MARC</name>
<dbReference type="EMBL" id="JBJQOH010000007">
    <property type="protein sequence ID" value="KAL3681628.1"/>
    <property type="molecule type" value="Genomic_DNA"/>
</dbReference>
<accession>A0ABD3GR35</accession>
<evidence type="ECO:0000256" key="1">
    <source>
        <dbReference type="SAM" id="MobiDB-lite"/>
    </source>
</evidence>
<reference evidence="2 3" key="1">
    <citation type="submission" date="2024-09" db="EMBL/GenBank/DDBJ databases">
        <title>Chromosome-scale assembly of Riccia sorocarpa.</title>
        <authorList>
            <person name="Paukszto L."/>
        </authorList>
    </citation>
    <scope>NUCLEOTIDE SEQUENCE [LARGE SCALE GENOMIC DNA]</scope>
    <source>
        <strain evidence="2">LP-2024</strain>
        <tissue evidence="2">Aerial parts of the thallus</tissue>
    </source>
</reference>
<evidence type="ECO:0000313" key="3">
    <source>
        <dbReference type="Proteomes" id="UP001633002"/>
    </source>
</evidence>
<feature type="compositionally biased region" description="Basic and acidic residues" evidence="1">
    <location>
        <begin position="230"/>
        <end position="243"/>
    </location>
</feature>
<feature type="compositionally biased region" description="Basic and acidic residues" evidence="1">
    <location>
        <begin position="158"/>
        <end position="167"/>
    </location>
</feature>
<evidence type="ECO:0000313" key="2">
    <source>
        <dbReference type="EMBL" id="KAL3681628.1"/>
    </source>
</evidence>
<comment type="caution">
    <text evidence="2">The sequence shown here is derived from an EMBL/GenBank/DDBJ whole genome shotgun (WGS) entry which is preliminary data.</text>
</comment>
<protein>
    <submittedName>
        <fullName evidence="2">Uncharacterized protein</fullName>
    </submittedName>
</protein>
<feature type="region of interest" description="Disordered" evidence="1">
    <location>
        <begin position="138"/>
        <end position="178"/>
    </location>
</feature>
<organism evidence="2 3">
    <name type="scientific">Riccia sorocarpa</name>
    <dbReference type="NCBI Taxonomy" id="122646"/>
    <lineage>
        <taxon>Eukaryota</taxon>
        <taxon>Viridiplantae</taxon>
        <taxon>Streptophyta</taxon>
        <taxon>Embryophyta</taxon>
        <taxon>Marchantiophyta</taxon>
        <taxon>Marchantiopsida</taxon>
        <taxon>Marchantiidae</taxon>
        <taxon>Marchantiales</taxon>
        <taxon>Ricciaceae</taxon>
        <taxon>Riccia</taxon>
    </lineage>
</organism>
<feature type="compositionally biased region" description="Basic residues" evidence="1">
    <location>
        <begin position="257"/>
        <end position="268"/>
    </location>
</feature>
<keyword evidence="3" id="KW-1185">Reference proteome</keyword>
<dbReference type="Proteomes" id="UP001633002">
    <property type="component" value="Unassembled WGS sequence"/>
</dbReference>
<gene>
    <name evidence="2" type="ORF">R1sor_024584</name>
</gene>